<dbReference type="EMBL" id="JYFN01000081">
    <property type="protein sequence ID" value="KJE19863.1"/>
    <property type="molecule type" value="Genomic_DNA"/>
</dbReference>
<dbReference type="SUPFAM" id="SSF52200">
    <property type="entry name" value="Toll/Interleukin receptor TIR domain"/>
    <property type="match status" value="1"/>
</dbReference>
<keyword evidence="5" id="KW-1185">Reference proteome</keyword>
<gene>
    <name evidence="4" type="ORF">FF36_05850</name>
</gene>
<keyword evidence="2" id="KW-0472">Membrane</keyword>
<comment type="caution">
    <text evidence="4">The sequence shown here is derived from an EMBL/GenBank/DDBJ whole genome shotgun (WGS) entry which is preliminary data.</text>
</comment>
<evidence type="ECO:0000256" key="1">
    <source>
        <dbReference type="SAM" id="MobiDB-lite"/>
    </source>
</evidence>
<evidence type="ECO:0000259" key="3">
    <source>
        <dbReference type="PROSITE" id="PS50104"/>
    </source>
</evidence>
<dbReference type="InterPro" id="IPR035897">
    <property type="entry name" value="Toll_tir_struct_dom_sf"/>
</dbReference>
<dbReference type="AlphaFoldDB" id="A0A0D8B6F5"/>
<sequence length="475" mass="49300">MDADNLPTLRAVSRAGAQMPAWGFAAARAIWWRGMIGRGGKRESMDSTAGPGEARWDFFISYAMADSTWAEWMAWELEEAGCRILIQGWDFIPGSHWMAEMENGVRYSERTIAVLSRAYLGSVYGQAQWQLAHRADPHGFHRRLIPVRIEQCDQPGLLGGIVSLDLFDLGQDEARTRLLELVRVLQVGRAKPGSDPGFPVSPAARAPEVISSGIAPPALTRGDLPAFPGPPNAAAISSADARRPPSTAGPVAPRRKPVRWLWPVVVTVLAVALVGALTAGPMLGGLGGLRDASKDPAAPAPSGGRVSSTPTSQITTSPDPASSSSTAPVGEAPAGATGPIPRPPTPIGTTGASVLPASAGPTPQPAQPPVDAGPPGAPVVRAYVESTNVVVVVGAPGSGGPANTYYVAAVSTTHPECRFAVCDANTKTIHEPGSVTFVRTTCDVYDVYAASAYDDGTGNVKSGGQTGPVRVSTCA</sequence>
<feature type="region of interest" description="Disordered" evidence="1">
    <location>
        <begin position="293"/>
        <end position="374"/>
    </location>
</feature>
<reference evidence="5" key="1">
    <citation type="submission" date="2015-02" db="EMBL/GenBank/DDBJ databases">
        <title>Draft Genome of Frankia sp. CpI1-S.</title>
        <authorList>
            <person name="Oshone R.T."/>
            <person name="Ngom M."/>
            <person name="Ghodhbane-Gtari F."/>
            <person name="Gtari M."/>
            <person name="Morris K."/>
            <person name="Thomas K."/>
            <person name="Sen A."/>
            <person name="Tisa L.S."/>
        </authorList>
    </citation>
    <scope>NUCLEOTIDE SEQUENCE [LARGE SCALE GENOMIC DNA]</scope>
    <source>
        <strain evidence="5">CpI1-S</strain>
    </source>
</reference>
<dbReference type="PATRIC" id="fig|1502723.3.peg.6633"/>
<dbReference type="RefSeq" id="WP_242422957.1">
    <property type="nucleotide sequence ID" value="NZ_JYFN01000081.1"/>
</dbReference>
<evidence type="ECO:0000313" key="5">
    <source>
        <dbReference type="Proteomes" id="UP000032545"/>
    </source>
</evidence>
<evidence type="ECO:0000313" key="4">
    <source>
        <dbReference type="EMBL" id="KJE19863.1"/>
    </source>
</evidence>
<feature type="compositionally biased region" description="Pro residues" evidence="1">
    <location>
        <begin position="362"/>
        <end position="374"/>
    </location>
</feature>
<dbReference type="Gene3D" id="3.40.50.10140">
    <property type="entry name" value="Toll/interleukin-1 receptor homology (TIR) domain"/>
    <property type="match status" value="1"/>
</dbReference>
<accession>A0A0D8B6F5</accession>
<feature type="region of interest" description="Disordered" evidence="1">
    <location>
        <begin position="220"/>
        <end position="253"/>
    </location>
</feature>
<evidence type="ECO:0000256" key="2">
    <source>
        <dbReference type="SAM" id="Phobius"/>
    </source>
</evidence>
<dbReference type="InterPro" id="IPR000157">
    <property type="entry name" value="TIR_dom"/>
</dbReference>
<feature type="compositionally biased region" description="Low complexity" evidence="1">
    <location>
        <begin position="296"/>
        <end position="339"/>
    </location>
</feature>
<keyword evidence="2" id="KW-0812">Transmembrane</keyword>
<organism evidence="4 5">
    <name type="scientific">Frankia torreyi</name>
    <dbReference type="NCBI Taxonomy" id="1856"/>
    <lineage>
        <taxon>Bacteria</taxon>
        <taxon>Bacillati</taxon>
        <taxon>Actinomycetota</taxon>
        <taxon>Actinomycetes</taxon>
        <taxon>Frankiales</taxon>
        <taxon>Frankiaceae</taxon>
        <taxon>Frankia</taxon>
    </lineage>
</organism>
<feature type="domain" description="TIR" evidence="3">
    <location>
        <begin position="54"/>
        <end position="186"/>
    </location>
</feature>
<dbReference type="GO" id="GO:0007165">
    <property type="term" value="P:signal transduction"/>
    <property type="evidence" value="ECO:0007669"/>
    <property type="project" value="InterPro"/>
</dbReference>
<dbReference type="SMART" id="SM00255">
    <property type="entry name" value="TIR"/>
    <property type="match status" value="1"/>
</dbReference>
<feature type="transmembrane region" description="Helical" evidence="2">
    <location>
        <begin position="260"/>
        <end position="284"/>
    </location>
</feature>
<keyword evidence="2" id="KW-1133">Transmembrane helix</keyword>
<dbReference type="Pfam" id="PF13676">
    <property type="entry name" value="TIR_2"/>
    <property type="match status" value="1"/>
</dbReference>
<proteinExistence type="predicted"/>
<reference evidence="4 5" key="2">
    <citation type="journal article" date="2016" name="Genome Announc.">
        <title>Permanent Draft Genome Sequences for Two Variants of Frankia sp. Strain CpI1, the First Frankia Strain Isolated from Root Nodules of Comptonia peregrina.</title>
        <authorList>
            <person name="Oshone R."/>
            <person name="Hurst S.G.IV."/>
            <person name="Abebe-Akele F."/>
            <person name="Simpson S."/>
            <person name="Morris K."/>
            <person name="Thomas W.K."/>
            <person name="Tisa L.S."/>
        </authorList>
    </citation>
    <scope>NUCLEOTIDE SEQUENCE [LARGE SCALE GENOMIC DNA]</scope>
    <source>
        <strain evidence="5">CpI1-S</strain>
    </source>
</reference>
<protein>
    <submittedName>
        <fullName evidence="4">TIR domain</fullName>
    </submittedName>
</protein>
<name>A0A0D8B6F5_9ACTN</name>
<dbReference type="Proteomes" id="UP000032545">
    <property type="component" value="Unassembled WGS sequence"/>
</dbReference>
<dbReference type="PROSITE" id="PS50104">
    <property type="entry name" value="TIR"/>
    <property type="match status" value="1"/>
</dbReference>